<accession>A0A0K9PZ32</accession>
<dbReference type="AlphaFoldDB" id="A0A0K9PZ32"/>
<gene>
    <name evidence="1" type="ORF">ZOSMA_133G00170</name>
</gene>
<organism evidence="1 2">
    <name type="scientific">Zostera marina</name>
    <name type="common">Eelgrass</name>
    <dbReference type="NCBI Taxonomy" id="29655"/>
    <lineage>
        <taxon>Eukaryota</taxon>
        <taxon>Viridiplantae</taxon>
        <taxon>Streptophyta</taxon>
        <taxon>Embryophyta</taxon>
        <taxon>Tracheophyta</taxon>
        <taxon>Spermatophyta</taxon>
        <taxon>Magnoliopsida</taxon>
        <taxon>Liliopsida</taxon>
        <taxon>Zosteraceae</taxon>
        <taxon>Zostera</taxon>
    </lineage>
</organism>
<sequence length="54" mass="6050">MFSSYILCSFPPLPSLCCLSSTPCCSFSGFRMLFFPTAQNLIGEVVYDQEQQSQ</sequence>
<dbReference type="OrthoDB" id="66620at2759"/>
<evidence type="ECO:0000313" key="1">
    <source>
        <dbReference type="EMBL" id="KMZ74169.1"/>
    </source>
</evidence>
<comment type="caution">
    <text evidence="1">The sequence shown here is derived from an EMBL/GenBank/DDBJ whole genome shotgun (WGS) entry which is preliminary data.</text>
</comment>
<reference evidence="2" key="1">
    <citation type="journal article" date="2016" name="Nature">
        <title>The genome of the seagrass Zostera marina reveals angiosperm adaptation to the sea.</title>
        <authorList>
            <person name="Olsen J.L."/>
            <person name="Rouze P."/>
            <person name="Verhelst B."/>
            <person name="Lin Y.-C."/>
            <person name="Bayer T."/>
            <person name="Collen J."/>
            <person name="Dattolo E."/>
            <person name="De Paoli E."/>
            <person name="Dittami S."/>
            <person name="Maumus F."/>
            <person name="Michel G."/>
            <person name="Kersting A."/>
            <person name="Lauritano C."/>
            <person name="Lohaus R."/>
            <person name="Toepel M."/>
            <person name="Tonon T."/>
            <person name="Vanneste K."/>
            <person name="Amirebrahimi M."/>
            <person name="Brakel J."/>
            <person name="Bostroem C."/>
            <person name="Chovatia M."/>
            <person name="Grimwood J."/>
            <person name="Jenkins J.W."/>
            <person name="Jueterbock A."/>
            <person name="Mraz A."/>
            <person name="Stam W.T."/>
            <person name="Tice H."/>
            <person name="Bornberg-Bauer E."/>
            <person name="Green P.J."/>
            <person name="Pearson G.A."/>
            <person name="Procaccini G."/>
            <person name="Duarte C.M."/>
            <person name="Schmutz J."/>
            <person name="Reusch T.B.H."/>
            <person name="Van de Peer Y."/>
        </authorList>
    </citation>
    <scope>NUCLEOTIDE SEQUENCE [LARGE SCALE GENOMIC DNA]</scope>
    <source>
        <strain evidence="2">cv. Finnish</strain>
    </source>
</reference>
<protein>
    <submittedName>
        <fullName evidence="1">Uncharacterized protein</fullName>
    </submittedName>
</protein>
<keyword evidence="2" id="KW-1185">Reference proteome</keyword>
<evidence type="ECO:0000313" key="2">
    <source>
        <dbReference type="Proteomes" id="UP000036987"/>
    </source>
</evidence>
<dbReference type="EMBL" id="LFYR01000391">
    <property type="protein sequence ID" value="KMZ74169.1"/>
    <property type="molecule type" value="Genomic_DNA"/>
</dbReference>
<proteinExistence type="predicted"/>
<name>A0A0K9PZ32_ZOSMR</name>
<dbReference type="Proteomes" id="UP000036987">
    <property type="component" value="Unassembled WGS sequence"/>
</dbReference>